<dbReference type="EMBL" id="CP076361">
    <property type="protein sequence ID" value="QWK91582.1"/>
    <property type="molecule type" value="Genomic_DNA"/>
</dbReference>
<dbReference type="RefSeq" id="WP_215503772.1">
    <property type="nucleotide sequence ID" value="NZ_CP076361.1"/>
</dbReference>
<feature type="domain" description="EamA" evidence="2">
    <location>
        <begin position="159"/>
        <end position="284"/>
    </location>
</feature>
<keyword evidence="1" id="KW-1133">Transmembrane helix</keyword>
<dbReference type="InterPro" id="IPR037185">
    <property type="entry name" value="EmrE-like"/>
</dbReference>
<feature type="transmembrane region" description="Helical" evidence="1">
    <location>
        <begin position="242"/>
        <end position="261"/>
    </location>
</feature>
<dbReference type="PANTHER" id="PTHR22911">
    <property type="entry name" value="ACYL-MALONYL CONDENSING ENZYME-RELATED"/>
    <property type="match status" value="1"/>
</dbReference>
<feature type="transmembrane region" description="Helical" evidence="1">
    <location>
        <begin position="40"/>
        <end position="60"/>
    </location>
</feature>
<sequence>MIPRAKQNTGLGILLMSATSLVFALQDGISSHLAQEYNVYMVVMIRFWVFALFALALSARQPGGIVAQIRSRHPWVQLTRGLLLIVEVCVMILAFVQLGLIASHAVFVSYPLIVAALSGVVLGESVGWRRWTAIGVGFIGVLIILQPGVAVFSPWAAVPLLAAFMFALYALLTRYVARGDMAGTSFLWTGIVAAVAISPLGLWFWQPMTAGDWGWMGVLCLTGAGAHYMMIKAYEVAEASDVQPFALLQLVFIAILGLTLFDEELKLNVMLGAALVAGAAVFTLWRARLAAKRAATAG</sequence>
<name>A0A975S2E5_9RHOB</name>
<organism evidence="3 4">
    <name type="scientific">Gemmobacter fulvus</name>
    <dbReference type="NCBI Taxonomy" id="2840474"/>
    <lineage>
        <taxon>Bacteria</taxon>
        <taxon>Pseudomonadati</taxon>
        <taxon>Pseudomonadota</taxon>
        <taxon>Alphaproteobacteria</taxon>
        <taxon>Rhodobacterales</taxon>
        <taxon>Paracoccaceae</taxon>
        <taxon>Gemmobacter</taxon>
    </lineage>
</organism>
<feature type="transmembrane region" description="Helical" evidence="1">
    <location>
        <begin position="131"/>
        <end position="149"/>
    </location>
</feature>
<dbReference type="SUPFAM" id="SSF103481">
    <property type="entry name" value="Multidrug resistance efflux transporter EmrE"/>
    <property type="match status" value="2"/>
</dbReference>
<feature type="domain" description="EamA" evidence="2">
    <location>
        <begin position="11"/>
        <end position="145"/>
    </location>
</feature>
<reference evidence="3" key="1">
    <citation type="submission" date="2021-06" db="EMBL/GenBank/DDBJ databases">
        <title>Direct submission.</title>
        <authorList>
            <person name="Lee C.-S."/>
            <person name="Jin L."/>
        </authorList>
    </citation>
    <scope>NUCLEOTIDE SEQUENCE</scope>
    <source>
        <strain evidence="3">Con5</strain>
    </source>
</reference>
<gene>
    <name evidence="3" type="ORF">KM031_06805</name>
</gene>
<dbReference type="GO" id="GO:0016020">
    <property type="term" value="C:membrane"/>
    <property type="evidence" value="ECO:0007669"/>
    <property type="project" value="InterPro"/>
</dbReference>
<protein>
    <submittedName>
        <fullName evidence="3">DMT family transporter</fullName>
    </submittedName>
</protein>
<keyword evidence="4" id="KW-1185">Reference proteome</keyword>
<feature type="transmembrane region" description="Helical" evidence="1">
    <location>
        <begin position="185"/>
        <end position="206"/>
    </location>
</feature>
<feature type="transmembrane region" description="Helical" evidence="1">
    <location>
        <begin position="155"/>
        <end position="173"/>
    </location>
</feature>
<dbReference type="InterPro" id="IPR000620">
    <property type="entry name" value="EamA_dom"/>
</dbReference>
<evidence type="ECO:0000313" key="3">
    <source>
        <dbReference type="EMBL" id="QWK91582.1"/>
    </source>
</evidence>
<feature type="transmembrane region" description="Helical" evidence="1">
    <location>
        <begin position="107"/>
        <end position="124"/>
    </location>
</feature>
<feature type="transmembrane region" description="Helical" evidence="1">
    <location>
        <begin position="81"/>
        <end position="101"/>
    </location>
</feature>
<keyword evidence="1" id="KW-0472">Membrane</keyword>
<evidence type="ECO:0000313" key="4">
    <source>
        <dbReference type="Proteomes" id="UP000679352"/>
    </source>
</evidence>
<evidence type="ECO:0000256" key="1">
    <source>
        <dbReference type="SAM" id="Phobius"/>
    </source>
</evidence>
<dbReference type="PANTHER" id="PTHR22911:SF103">
    <property type="entry name" value="BLR2811 PROTEIN"/>
    <property type="match status" value="1"/>
</dbReference>
<dbReference type="Proteomes" id="UP000679352">
    <property type="component" value="Chromosome"/>
</dbReference>
<feature type="transmembrane region" description="Helical" evidence="1">
    <location>
        <begin position="267"/>
        <end position="285"/>
    </location>
</feature>
<dbReference type="KEGG" id="gfu:KM031_06805"/>
<dbReference type="Pfam" id="PF00892">
    <property type="entry name" value="EamA"/>
    <property type="match status" value="2"/>
</dbReference>
<proteinExistence type="predicted"/>
<feature type="transmembrane region" description="Helical" evidence="1">
    <location>
        <begin position="212"/>
        <end position="230"/>
    </location>
</feature>
<keyword evidence="1" id="KW-0812">Transmembrane</keyword>
<accession>A0A975S2E5</accession>
<dbReference type="AlphaFoldDB" id="A0A975S2E5"/>
<evidence type="ECO:0000259" key="2">
    <source>
        <dbReference type="Pfam" id="PF00892"/>
    </source>
</evidence>